<comment type="caution">
    <text evidence="4">The sequence shown here is derived from an EMBL/GenBank/DDBJ whole genome shotgun (WGS) entry which is preliminary data.</text>
</comment>
<name>B6BMP9_SULGG</name>
<evidence type="ECO:0000313" key="4">
    <source>
        <dbReference type="EMBL" id="EHP30834.1"/>
    </source>
</evidence>
<dbReference type="eggNOG" id="COG2199">
    <property type="taxonomic scope" value="Bacteria"/>
</dbReference>
<keyword evidence="1" id="KW-1133">Transmembrane helix</keyword>
<keyword evidence="1" id="KW-0472">Membrane</keyword>
<dbReference type="InterPro" id="IPR035919">
    <property type="entry name" value="EAL_sf"/>
</dbReference>
<dbReference type="AlphaFoldDB" id="B6BMP9"/>
<protein>
    <submittedName>
        <fullName evidence="4">Diguanylate cyclase/phosphodiesterase (GGDEF &amp; EAL domains)</fullName>
    </submittedName>
</protein>
<evidence type="ECO:0000256" key="1">
    <source>
        <dbReference type="SAM" id="Phobius"/>
    </source>
</evidence>
<dbReference type="InterPro" id="IPR000160">
    <property type="entry name" value="GGDEF_dom"/>
</dbReference>
<dbReference type="CDD" id="cd01948">
    <property type="entry name" value="EAL"/>
    <property type="match status" value="1"/>
</dbReference>
<accession>H1FYL9</accession>
<accession>B6BMP9</accession>
<proteinExistence type="predicted"/>
<organism evidence="4 5">
    <name type="scientific">Sulfurimonas gotlandica (strain DSM 19862 / JCM 16533 / GD1)</name>
    <dbReference type="NCBI Taxonomy" id="929558"/>
    <lineage>
        <taxon>Bacteria</taxon>
        <taxon>Pseudomonadati</taxon>
        <taxon>Campylobacterota</taxon>
        <taxon>Epsilonproteobacteria</taxon>
        <taxon>Campylobacterales</taxon>
        <taxon>Sulfurimonadaceae</taxon>
        <taxon>Sulfurimonas</taxon>
    </lineage>
</organism>
<dbReference type="SUPFAM" id="SSF55073">
    <property type="entry name" value="Nucleotide cyclase"/>
    <property type="match status" value="1"/>
</dbReference>
<dbReference type="SMART" id="SM00267">
    <property type="entry name" value="GGDEF"/>
    <property type="match status" value="1"/>
</dbReference>
<evidence type="ECO:0000259" key="2">
    <source>
        <dbReference type="PROSITE" id="PS50883"/>
    </source>
</evidence>
<dbReference type="SMART" id="SM00052">
    <property type="entry name" value="EAL"/>
    <property type="match status" value="1"/>
</dbReference>
<feature type="domain" description="GGDEF" evidence="3">
    <location>
        <begin position="336"/>
        <end position="468"/>
    </location>
</feature>
<dbReference type="PROSITE" id="PS50883">
    <property type="entry name" value="EAL"/>
    <property type="match status" value="1"/>
</dbReference>
<evidence type="ECO:0000313" key="5">
    <source>
        <dbReference type="Proteomes" id="UP000006431"/>
    </source>
</evidence>
<dbReference type="Pfam" id="PF00563">
    <property type="entry name" value="EAL"/>
    <property type="match status" value="1"/>
</dbReference>
<dbReference type="eggNOG" id="COG2200">
    <property type="taxonomic scope" value="Bacteria"/>
</dbReference>
<dbReference type="InterPro" id="IPR001633">
    <property type="entry name" value="EAL_dom"/>
</dbReference>
<dbReference type="PROSITE" id="PS50887">
    <property type="entry name" value="GGDEF"/>
    <property type="match status" value="1"/>
</dbReference>
<dbReference type="RefSeq" id="WP_008339392.1">
    <property type="nucleotide sequence ID" value="NZ_AFRZ01000001.1"/>
</dbReference>
<dbReference type="EMBL" id="AFRZ01000001">
    <property type="protein sequence ID" value="EHP30834.1"/>
    <property type="molecule type" value="Genomic_DNA"/>
</dbReference>
<dbReference type="InterPro" id="IPR050706">
    <property type="entry name" value="Cyclic-di-GMP_PDE-like"/>
</dbReference>
<dbReference type="PATRIC" id="fig|929558.5.peg.2302"/>
<dbReference type="InterPro" id="IPR043128">
    <property type="entry name" value="Rev_trsase/Diguanyl_cyclase"/>
</dbReference>
<dbReference type="PANTHER" id="PTHR33121:SF79">
    <property type="entry name" value="CYCLIC DI-GMP PHOSPHODIESTERASE PDED-RELATED"/>
    <property type="match status" value="1"/>
</dbReference>
<gene>
    <name evidence="4" type="ORF">SMGD1_2311</name>
</gene>
<feature type="domain" description="EAL" evidence="2">
    <location>
        <begin position="478"/>
        <end position="719"/>
    </location>
</feature>
<keyword evidence="1" id="KW-0812">Transmembrane</keyword>
<keyword evidence="5" id="KW-1185">Reference proteome</keyword>
<sequence>MNIPEKTKQKTLLLSITVLLVSWVVGYIFLDYQFKNSVDEQLENITESTEKLFEIKVREEDKTIKFRLARIVSADGLSKAIAEADYEKIHSIITPYFNRLKSLNEDVKILTFRSPDGVTLYRAHKPEFRGDTLNNKRKLILDTNTMQRSFSGFEVGKLEMTYRTTQAIFYKNIYVGNVELGVSPELFIKDLNTIFNIDIGIAIDKSLLDIMLNNDKISINDTYTLIKGSEKLRKFFTSPKELSDFRVDMNMPLQNHLSKTLGILVVGFDISKIVEQNRAFMYKLLFIGIFVALLLVIVLHEGFNMMLKHFTKQVYTDHLTGLSNRQALNDALYSGESNVLILSNIKEFSLLNELYGVDVGNEVLLQVAHEFEKFGVEHGFNSYRVSSDEYVLLKEDSNFEAEVYSDFLDELHNNISTLPIYIGKIEETLRVEIYSGLAFDHEHSLEEAQMALRKAKEKSLPYLAYSQSVDTKKNSERILGMKRVIRHALEHKNVIPFFQPITDKNGNIIKYEALVRIVDFENGEKSIIFPDDFLPVAIKSGLYIEVAQEMLSQALSFFSDRDEKISVNFLPNDFFNYALMDKLVTLISKFKTSGKIVIEITEQEGIEDFDRLVRVVERLRKQGVLIAIDDFGSGYANYAHILRIKPDYLKIDGSLIKNILNDNDSKILVKSIIRFAKDLETKTIAEYVENEEIFELLKEYGVDEFQGYYFGRPTDLINS</sequence>
<dbReference type="OrthoDB" id="9790732at2"/>
<dbReference type="Pfam" id="PF00990">
    <property type="entry name" value="GGDEF"/>
    <property type="match status" value="1"/>
</dbReference>
<feature type="transmembrane region" description="Helical" evidence="1">
    <location>
        <begin position="12"/>
        <end position="30"/>
    </location>
</feature>
<dbReference type="Proteomes" id="UP000006431">
    <property type="component" value="Unassembled WGS sequence"/>
</dbReference>
<dbReference type="PANTHER" id="PTHR33121">
    <property type="entry name" value="CYCLIC DI-GMP PHOSPHODIESTERASE PDEF"/>
    <property type="match status" value="1"/>
</dbReference>
<evidence type="ECO:0000259" key="3">
    <source>
        <dbReference type="PROSITE" id="PS50887"/>
    </source>
</evidence>
<dbReference type="InterPro" id="IPR029150">
    <property type="entry name" value="dCache_3"/>
</dbReference>
<dbReference type="Pfam" id="PF14827">
    <property type="entry name" value="dCache_3"/>
    <property type="match status" value="1"/>
</dbReference>
<dbReference type="GO" id="GO:0071111">
    <property type="term" value="F:cyclic-guanylate-specific phosphodiesterase activity"/>
    <property type="evidence" value="ECO:0007669"/>
    <property type="project" value="InterPro"/>
</dbReference>
<dbReference type="SUPFAM" id="SSF141868">
    <property type="entry name" value="EAL domain-like"/>
    <property type="match status" value="1"/>
</dbReference>
<feature type="transmembrane region" description="Helical" evidence="1">
    <location>
        <begin position="280"/>
        <end position="299"/>
    </location>
</feature>
<dbReference type="STRING" id="929558.SMGD1_2311"/>
<reference evidence="4 5" key="1">
    <citation type="journal article" date="2012" name="Proc. Natl. Acad. Sci. U.S.A.">
        <title>Genome and physiology of a model Epsilonproteobacterium responsible for sulfide detoxification in marine oxygen depletion zones.</title>
        <authorList>
            <person name="Grote J."/>
            <person name="Schott T."/>
            <person name="Bruckner C.G."/>
            <person name="Glockner F.O."/>
            <person name="Jost G."/>
            <person name="Teeling H."/>
            <person name="Labrenz M."/>
            <person name="Jurgens K."/>
        </authorList>
    </citation>
    <scope>NUCLEOTIDE SEQUENCE [LARGE SCALE GENOMIC DNA]</scope>
    <source>
        <strain evidence="4 5">GD1</strain>
    </source>
</reference>
<dbReference type="Gene3D" id="3.30.70.270">
    <property type="match status" value="1"/>
</dbReference>
<dbReference type="Gene3D" id="3.20.20.450">
    <property type="entry name" value="EAL domain"/>
    <property type="match status" value="1"/>
</dbReference>
<dbReference type="InterPro" id="IPR029787">
    <property type="entry name" value="Nucleotide_cyclase"/>
</dbReference>
<dbReference type="HOGENOM" id="CLU_000445_70_46_7"/>